<organism evidence="3 4">
    <name type="scientific">Shewanella zhuhaiensis</name>
    <dbReference type="NCBI Taxonomy" id="2919576"/>
    <lineage>
        <taxon>Bacteria</taxon>
        <taxon>Pseudomonadati</taxon>
        <taxon>Pseudomonadota</taxon>
        <taxon>Gammaproteobacteria</taxon>
        <taxon>Alteromonadales</taxon>
        <taxon>Shewanellaceae</taxon>
        <taxon>Shewanella</taxon>
    </lineage>
</organism>
<feature type="chain" id="PRO_5042514818" evidence="1">
    <location>
        <begin position="20"/>
        <end position="309"/>
    </location>
</feature>
<accession>A0AAJ1BJE2</accession>
<dbReference type="Pfam" id="PF13349">
    <property type="entry name" value="DUF4097"/>
    <property type="match status" value="1"/>
</dbReference>
<comment type="caution">
    <text evidence="3">The sequence shown here is derived from an EMBL/GenBank/DDBJ whole genome shotgun (WGS) entry which is preliminary data.</text>
</comment>
<keyword evidence="1" id="KW-0732">Signal</keyword>
<dbReference type="AlphaFoldDB" id="A0AAJ1BJE2"/>
<evidence type="ECO:0000259" key="2">
    <source>
        <dbReference type="Pfam" id="PF13349"/>
    </source>
</evidence>
<gene>
    <name evidence="3" type="ORF">MJ923_11815</name>
</gene>
<name>A0AAJ1BJE2_9GAMM</name>
<evidence type="ECO:0000256" key="1">
    <source>
        <dbReference type="SAM" id="SignalP"/>
    </source>
</evidence>
<feature type="domain" description="DUF4097" evidence="2">
    <location>
        <begin position="35"/>
        <end position="252"/>
    </location>
</feature>
<dbReference type="RefSeq" id="WP_240591252.1">
    <property type="nucleotide sequence ID" value="NZ_JAKUDL010000003.1"/>
</dbReference>
<sequence>MKTLHSLSLLCLLASPLFAAEKVDQSLDLGAQSVLEIRVQRGNVELSPWDQNKIQVQGTLDELSKGLIFESQDGRILLEDKMPKSYQGKNNQGSNLVIKVPSALTLKAEGVSADYQVNGLNGELDLGTVSGDIKAGALGGRVNFNTVSGEIDATGLSGKVSMETVSGAIKDKDSSSPDASYKSVSGDIKLDTEAQVVHIEQVSGDTEARLANARALQYNAVSGDAELALKGDVKVSGESVSGDILIKLLTNADARVAINGGPGGKISNGISSEAPKKSKYGAGSSLNMQLGNGKGVIELSTLSGTLSLE</sequence>
<protein>
    <submittedName>
        <fullName evidence="3">DUF4097 domain-containing protein</fullName>
    </submittedName>
</protein>
<feature type="signal peptide" evidence="1">
    <location>
        <begin position="1"/>
        <end position="19"/>
    </location>
</feature>
<reference evidence="3 4" key="1">
    <citation type="submission" date="2022-02" db="EMBL/GenBank/DDBJ databases">
        <title>The genome sequence of Shewanella sp. 3B26.</title>
        <authorList>
            <person name="Du J."/>
        </authorList>
    </citation>
    <scope>NUCLEOTIDE SEQUENCE [LARGE SCALE GENOMIC DNA]</scope>
    <source>
        <strain evidence="3 4">3B26</strain>
    </source>
</reference>
<proteinExistence type="predicted"/>
<evidence type="ECO:0000313" key="3">
    <source>
        <dbReference type="EMBL" id="MCH4294992.1"/>
    </source>
</evidence>
<keyword evidence="4" id="KW-1185">Reference proteome</keyword>
<dbReference type="InterPro" id="IPR025164">
    <property type="entry name" value="Toastrack_DUF4097"/>
</dbReference>
<dbReference type="EMBL" id="JAKUDL010000003">
    <property type="protein sequence ID" value="MCH4294992.1"/>
    <property type="molecule type" value="Genomic_DNA"/>
</dbReference>
<evidence type="ECO:0000313" key="4">
    <source>
        <dbReference type="Proteomes" id="UP001297581"/>
    </source>
</evidence>
<dbReference type="Proteomes" id="UP001297581">
    <property type="component" value="Unassembled WGS sequence"/>
</dbReference>